<dbReference type="AlphaFoldDB" id="A0A163L4I9"/>
<dbReference type="InterPro" id="IPR011990">
    <property type="entry name" value="TPR-like_helical_dom_sf"/>
</dbReference>
<dbReference type="SUPFAM" id="SSF48452">
    <property type="entry name" value="TPR-like"/>
    <property type="match status" value="1"/>
</dbReference>
<evidence type="ECO:0000256" key="1">
    <source>
        <dbReference type="SAM" id="MobiDB-lite"/>
    </source>
</evidence>
<feature type="compositionally biased region" description="Acidic residues" evidence="1">
    <location>
        <begin position="1"/>
        <end position="26"/>
    </location>
</feature>
<dbReference type="PANTHER" id="PTHR23270">
    <property type="entry name" value="PROGRAMMED CELL DEATH PROTEIN 11 PRE-RRNA PROCESSING PROTEIN RRP5"/>
    <property type="match status" value="1"/>
</dbReference>
<reference evidence="2 3" key="1">
    <citation type="journal article" date="2016" name="Sci. Rep.">
        <title>Draft genome sequencing and secretome analysis of fungal phytopathogen Ascochyta rabiei provides insight into the necrotrophic effector repertoire.</title>
        <authorList>
            <person name="Verma S."/>
            <person name="Gazara R.K."/>
            <person name="Nizam S."/>
            <person name="Parween S."/>
            <person name="Chattopadhyay D."/>
            <person name="Verma P.K."/>
        </authorList>
    </citation>
    <scope>NUCLEOTIDE SEQUENCE [LARGE SCALE GENOMIC DNA]</scope>
    <source>
        <strain evidence="2 3">ArDII</strain>
    </source>
</reference>
<gene>
    <name evidence="2" type="ORF">ST47_g1368</name>
</gene>
<organism evidence="2 3">
    <name type="scientific">Didymella rabiei</name>
    <name type="common">Chickpea ascochyta blight fungus</name>
    <name type="synonym">Mycosphaerella rabiei</name>
    <dbReference type="NCBI Taxonomy" id="5454"/>
    <lineage>
        <taxon>Eukaryota</taxon>
        <taxon>Fungi</taxon>
        <taxon>Dikarya</taxon>
        <taxon>Ascomycota</taxon>
        <taxon>Pezizomycotina</taxon>
        <taxon>Dothideomycetes</taxon>
        <taxon>Pleosporomycetidae</taxon>
        <taxon>Pleosporales</taxon>
        <taxon>Pleosporineae</taxon>
        <taxon>Didymellaceae</taxon>
        <taxon>Ascochyta</taxon>
    </lineage>
</organism>
<dbReference type="GO" id="GO:0032040">
    <property type="term" value="C:small-subunit processome"/>
    <property type="evidence" value="ECO:0007669"/>
    <property type="project" value="TreeGrafter"/>
</dbReference>
<keyword evidence="3" id="KW-1185">Reference proteome</keyword>
<sequence length="165" mass="18142">MEDASDVEADDESLMEDGGIELDDDIDMRSVKSADSDDEDDAAQDESDDESDAEPSKASGPGLSTSGFDWTGANLEFDEKKAASDSESDDEPSKKKKKSKKATIKEDRTGDLDAYGPQSVADYERLLLGQPNSAELWVRYMVFQRELNEIEKAREARRLDCSAAS</sequence>
<evidence type="ECO:0000313" key="2">
    <source>
        <dbReference type="EMBL" id="KZM27493.1"/>
    </source>
</evidence>
<dbReference type="PANTHER" id="PTHR23270:SF10">
    <property type="entry name" value="PROTEIN RRP5 HOMOLOG"/>
    <property type="match status" value="1"/>
</dbReference>
<feature type="compositionally biased region" description="Acidic residues" evidence="1">
    <location>
        <begin position="36"/>
        <end position="53"/>
    </location>
</feature>
<dbReference type="EMBL" id="JYNV01000061">
    <property type="protein sequence ID" value="KZM27493.1"/>
    <property type="molecule type" value="Genomic_DNA"/>
</dbReference>
<feature type="region of interest" description="Disordered" evidence="1">
    <location>
        <begin position="1"/>
        <end position="116"/>
    </location>
</feature>
<dbReference type="InterPro" id="IPR045209">
    <property type="entry name" value="Rrp5"/>
</dbReference>
<name>A0A163L4I9_DIDRA</name>
<evidence type="ECO:0000313" key="3">
    <source>
        <dbReference type="Proteomes" id="UP000076837"/>
    </source>
</evidence>
<protein>
    <submittedName>
        <fullName evidence="2">RNA binding</fullName>
    </submittedName>
</protein>
<dbReference type="GO" id="GO:0006364">
    <property type="term" value="P:rRNA processing"/>
    <property type="evidence" value="ECO:0007669"/>
    <property type="project" value="InterPro"/>
</dbReference>
<proteinExistence type="predicted"/>
<dbReference type="Proteomes" id="UP000076837">
    <property type="component" value="Unassembled WGS sequence"/>
</dbReference>
<comment type="caution">
    <text evidence="2">The sequence shown here is derived from an EMBL/GenBank/DDBJ whole genome shotgun (WGS) entry which is preliminary data.</text>
</comment>
<dbReference type="GO" id="GO:0003723">
    <property type="term" value="F:RNA binding"/>
    <property type="evidence" value="ECO:0007669"/>
    <property type="project" value="TreeGrafter"/>
</dbReference>
<accession>A0A163L4I9</accession>
<dbReference type="STRING" id="5454.A0A163L4I9"/>